<gene>
    <name evidence="1" type="ORF">Godav_004816</name>
</gene>
<evidence type="ECO:0000313" key="2">
    <source>
        <dbReference type="Proteomes" id="UP000593561"/>
    </source>
</evidence>
<sequence>MQSWFGDNSRQELSYARNCTHL</sequence>
<proteinExistence type="predicted"/>
<name>A0A7J8SMF1_GOSDV</name>
<evidence type="ECO:0000313" key="1">
    <source>
        <dbReference type="EMBL" id="MBA0627287.1"/>
    </source>
</evidence>
<protein>
    <submittedName>
        <fullName evidence="1">Uncharacterized protein</fullName>
    </submittedName>
</protein>
<accession>A0A7J8SMF1</accession>
<comment type="caution">
    <text evidence="1">The sequence shown here is derived from an EMBL/GenBank/DDBJ whole genome shotgun (WGS) entry which is preliminary data.</text>
</comment>
<keyword evidence="2" id="KW-1185">Reference proteome</keyword>
<dbReference type="EMBL" id="JABFAC010000010">
    <property type="protein sequence ID" value="MBA0627287.1"/>
    <property type="molecule type" value="Genomic_DNA"/>
</dbReference>
<dbReference type="AlphaFoldDB" id="A0A7J8SMF1"/>
<organism evidence="1 2">
    <name type="scientific">Gossypium davidsonii</name>
    <name type="common">Davidson's cotton</name>
    <name type="synonym">Gossypium klotzschianum subsp. davidsonii</name>
    <dbReference type="NCBI Taxonomy" id="34287"/>
    <lineage>
        <taxon>Eukaryota</taxon>
        <taxon>Viridiplantae</taxon>
        <taxon>Streptophyta</taxon>
        <taxon>Embryophyta</taxon>
        <taxon>Tracheophyta</taxon>
        <taxon>Spermatophyta</taxon>
        <taxon>Magnoliopsida</taxon>
        <taxon>eudicotyledons</taxon>
        <taxon>Gunneridae</taxon>
        <taxon>Pentapetalae</taxon>
        <taxon>rosids</taxon>
        <taxon>malvids</taxon>
        <taxon>Malvales</taxon>
        <taxon>Malvaceae</taxon>
        <taxon>Malvoideae</taxon>
        <taxon>Gossypium</taxon>
    </lineage>
</organism>
<dbReference type="Proteomes" id="UP000593561">
    <property type="component" value="Unassembled WGS sequence"/>
</dbReference>
<reference evidence="1 2" key="1">
    <citation type="journal article" date="2019" name="Genome Biol. Evol.">
        <title>Insights into the evolution of the New World diploid cottons (Gossypium, subgenus Houzingenia) based on genome sequencing.</title>
        <authorList>
            <person name="Grover C.E."/>
            <person name="Arick M.A. 2nd"/>
            <person name="Thrash A."/>
            <person name="Conover J.L."/>
            <person name="Sanders W.S."/>
            <person name="Peterson D.G."/>
            <person name="Frelichowski J.E."/>
            <person name="Scheffler J.A."/>
            <person name="Scheffler B.E."/>
            <person name="Wendel J.F."/>
        </authorList>
    </citation>
    <scope>NUCLEOTIDE SEQUENCE [LARGE SCALE GENOMIC DNA]</scope>
    <source>
        <strain evidence="1">27</strain>
        <tissue evidence="1">Leaf</tissue>
    </source>
</reference>